<name>A0A919H4A0_9ACTN</name>
<feature type="domain" description="NADP-dependent oxidoreductase" evidence="1">
    <location>
        <begin position="12"/>
        <end position="157"/>
    </location>
</feature>
<organism evidence="2 3">
    <name type="scientific">Streptomyces xanthophaeus</name>
    <dbReference type="NCBI Taxonomy" id="67385"/>
    <lineage>
        <taxon>Bacteria</taxon>
        <taxon>Bacillati</taxon>
        <taxon>Actinomycetota</taxon>
        <taxon>Actinomycetes</taxon>
        <taxon>Kitasatosporales</taxon>
        <taxon>Streptomycetaceae</taxon>
        <taxon>Streptomyces</taxon>
    </lineage>
</organism>
<gene>
    <name evidence="2" type="ORF">Sxan_77820</name>
</gene>
<dbReference type="RefSeq" id="WP_031143131.1">
    <property type="nucleotide sequence ID" value="NZ_BNEE01000011.1"/>
</dbReference>
<dbReference type="EMBL" id="BNEE01000011">
    <property type="protein sequence ID" value="GHI90418.1"/>
    <property type="molecule type" value="Genomic_DNA"/>
</dbReference>
<protein>
    <submittedName>
        <fullName evidence="2">Oxidoreductase</fullName>
    </submittedName>
</protein>
<comment type="caution">
    <text evidence="2">The sequence shown here is derived from an EMBL/GenBank/DDBJ whole genome shotgun (WGS) entry which is preliminary data.</text>
</comment>
<dbReference type="PANTHER" id="PTHR43312">
    <property type="entry name" value="D-THREO-ALDOSE 1-DEHYDROGENASE"/>
    <property type="match status" value="1"/>
</dbReference>
<reference evidence="2" key="1">
    <citation type="submission" date="2020-09" db="EMBL/GenBank/DDBJ databases">
        <title>Whole genome shotgun sequence of Streptomyces xanthophaeus NBRC 12829.</title>
        <authorList>
            <person name="Komaki H."/>
            <person name="Tamura T."/>
        </authorList>
    </citation>
    <scope>NUCLEOTIDE SEQUENCE</scope>
    <source>
        <strain evidence="2">NBRC 12829</strain>
    </source>
</reference>
<evidence type="ECO:0000259" key="1">
    <source>
        <dbReference type="Pfam" id="PF00248"/>
    </source>
</evidence>
<dbReference type="InterPro" id="IPR053135">
    <property type="entry name" value="AKR2_Oxidoreductase"/>
</dbReference>
<evidence type="ECO:0000313" key="2">
    <source>
        <dbReference type="EMBL" id="GHI90418.1"/>
    </source>
</evidence>
<dbReference type="PANTHER" id="PTHR43312:SF1">
    <property type="entry name" value="NADP-DEPENDENT OXIDOREDUCTASE DOMAIN-CONTAINING PROTEIN"/>
    <property type="match status" value="1"/>
</dbReference>
<sequence>MTAALALGTYRVRDVAEAARMAVQAGTPWIDTAPNYGDGRALHDLGRVLREAPSPPLVATKTGFFTRSQGRAALSRGLLTENDVSAGHCLDPSFIAHQVEESLALLGRVDLMFVHNPERAGRGVDRPVMHWRLREAFTVLEERAHDGQIPGYGVATWSGLQEGAFSVPELLALAREAAGSADHHLIAVQMPVGLIDDAPLTQSLNGAGPLVQAKEAGLITFGSAPLHGGELLDAMTPELVDLIRPGLSAGAAGVLAAASCPALDFVLTSTTNRDHWNDAVKALASPLAPEHLRRVTDELAT</sequence>
<dbReference type="Proteomes" id="UP000600026">
    <property type="component" value="Unassembled WGS sequence"/>
</dbReference>
<proteinExistence type="predicted"/>
<evidence type="ECO:0000313" key="3">
    <source>
        <dbReference type="Proteomes" id="UP000600026"/>
    </source>
</evidence>
<accession>A0A919H4A0</accession>
<keyword evidence="3" id="KW-1185">Reference proteome</keyword>
<dbReference type="InterPro" id="IPR023210">
    <property type="entry name" value="NADP_OxRdtase_dom"/>
</dbReference>
<dbReference type="Pfam" id="PF00248">
    <property type="entry name" value="Aldo_ket_red"/>
    <property type="match status" value="1"/>
</dbReference>
<dbReference type="OrthoDB" id="3848369at2"/>
<dbReference type="AlphaFoldDB" id="A0A919H4A0"/>
<dbReference type="SUPFAM" id="SSF51430">
    <property type="entry name" value="NAD(P)-linked oxidoreductase"/>
    <property type="match status" value="1"/>
</dbReference>
<dbReference type="Gene3D" id="3.20.20.100">
    <property type="entry name" value="NADP-dependent oxidoreductase domain"/>
    <property type="match status" value="1"/>
</dbReference>
<dbReference type="InterPro" id="IPR036812">
    <property type="entry name" value="NAD(P)_OxRdtase_dom_sf"/>
</dbReference>